<dbReference type="InterPro" id="IPR036162">
    <property type="entry name" value="Resolvase-like_N_sf"/>
</dbReference>
<dbReference type="Proteomes" id="UP000289257">
    <property type="component" value="Unassembled WGS sequence"/>
</dbReference>
<sequence>MSNKTIIFARVSTKRQEKEGLSLEEIQLPRARDYARANGLNIIETFKISETGSEYKARSKFQAMVNYAKKKQG</sequence>
<dbReference type="EMBL" id="SCKX01000001">
    <property type="protein sequence ID" value="RWZ78747.1"/>
    <property type="molecule type" value="Genomic_DNA"/>
</dbReference>
<dbReference type="AlphaFoldDB" id="A0A4V1J7H9"/>
<evidence type="ECO:0000313" key="3">
    <source>
        <dbReference type="Proteomes" id="UP000289257"/>
    </source>
</evidence>
<dbReference type="GO" id="GO:0003677">
    <property type="term" value="F:DNA binding"/>
    <property type="evidence" value="ECO:0007669"/>
    <property type="project" value="InterPro"/>
</dbReference>
<gene>
    <name evidence="2" type="ORF">EOT05_03290</name>
</gene>
<evidence type="ECO:0000259" key="1">
    <source>
        <dbReference type="Pfam" id="PF00239"/>
    </source>
</evidence>
<comment type="caution">
    <text evidence="2">The sequence shown here is derived from an EMBL/GenBank/DDBJ whole genome shotgun (WGS) entry which is preliminary data.</text>
</comment>
<accession>A0A4V1J7H9</accession>
<dbReference type="SUPFAM" id="SSF53041">
    <property type="entry name" value="Resolvase-like"/>
    <property type="match status" value="1"/>
</dbReference>
<evidence type="ECO:0000313" key="2">
    <source>
        <dbReference type="EMBL" id="RWZ78747.1"/>
    </source>
</evidence>
<organism evidence="2 3">
    <name type="scientific">Candidatus Microsaccharimonas sossegonensis</name>
    <dbReference type="NCBI Taxonomy" id="2506948"/>
    <lineage>
        <taxon>Bacteria</taxon>
        <taxon>Candidatus Saccharimonadota</taxon>
        <taxon>Candidatus Saccharimonadia</taxon>
        <taxon>Candidatus Saccharimonadales</taxon>
        <taxon>Candidatus Saccharimonadaceae</taxon>
        <taxon>Candidatus Microsaccharimonas</taxon>
    </lineage>
</organism>
<dbReference type="GO" id="GO:0000150">
    <property type="term" value="F:DNA strand exchange activity"/>
    <property type="evidence" value="ECO:0007669"/>
    <property type="project" value="InterPro"/>
</dbReference>
<dbReference type="Pfam" id="PF00239">
    <property type="entry name" value="Resolvase"/>
    <property type="match status" value="1"/>
</dbReference>
<feature type="domain" description="Resolvase/invertase-type recombinase catalytic" evidence="1">
    <location>
        <begin position="6"/>
        <end position="73"/>
    </location>
</feature>
<dbReference type="Gene3D" id="3.40.50.1390">
    <property type="entry name" value="Resolvase, N-terminal catalytic domain"/>
    <property type="match status" value="1"/>
</dbReference>
<proteinExistence type="predicted"/>
<name>A0A4V1J7H9_9BACT</name>
<reference evidence="2" key="1">
    <citation type="submission" date="2019-01" db="EMBL/GenBank/DDBJ databases">
        <title>Genomic signatures and co-occurrence patterns of the ultra-small Saccharimodia (Patescibacteria phylum) suggest a symbiotic lifestyle.</title>
        <authorList>
            <person name="Lemos L."/>
            <person name="Medeiros J."/>
            <person name="Andreote F."/>
            <person name="Fernandes G."/>
            <person name="Varani A."/>
            <person name="Oliveira G."/>
            <person name="Pylro V."/>
        </authorList>
    </citation>
    <scope>NUCLEOTIDE SEQUENCE [LARGE SCALE GENOMIC DNA]</scope>
    <source>
        <strain evidence="2">AMD02</strain>
    </source>
</reference>
<keyword evidence="3" id="KW-1185">Reference proteome</keyword>
<protein>
    <submittedName>
        <fullName evidence="2">Recombinase family protein</fullName>
    </submittedName>
</protein>
<dbReference type="InterPro" id="IPR006119">
    <property type="entry name" value="Resolv_N"/>
</dbReference>